<dbReference type="PROSITE" id="PS51668">
    <property type="entry name" value="TSAA_2"/>
    <property type="match status" value="1"/>
</dbReference>
<dbReference type="InterPro" id="IPR041369">
    <property type="entry name" value="TrmO_C"/>
</dbReference>
<dbReference type="InterPro" id="IPR036414">
    <property type="entry name" value="YaeB_N_sf"/>
</dbReference>
<keyword evidence="5" id="KW-1185">Reference proteome</keyword>
<dbReference type="PROSITE" id="PS01318">
    <property type="entry name" value="TSAA_1"/>
    <property type="match status" value="1"/>
</dbReference>
<evidence type="ECO:0000313" key="5">
    <source>
        <dbReference type="Proteomes" id="UP000316688"/>
    </source>
</evidence>
<dbReference type="Gene3D" id="2.40.30.70">
    <property type="entry name" value="YaeB-like"/>
    <property type="match status" value="1"/>
</dbReference>
<organism evidence="4 5">
    <name type="scientific">Spiribacter aquaticus</name>
    <dbReference type="NCBI Taxonomy" id="1935996"/>
    <lineage>
        <taxon>Bacteria</taxon>
        <taxon>Pseudomonadati</taxon>
        <taxon>Pseudomonadota</taxon>
        <taxon>Gammaproteobacteria</taxon>
        <taxon>Chromatiales</taxon>
        <taxon>Ectothiorhodospiraceae</taxon>
        <taxon>Spiribacter</taxon>
    </lineage>
</organism>
<dbReference type="PANTHER" id="PTHR12818">
    <property type="entry name" value="TRNA (ADENINE(37)-N6)-METHYLTRANSFERASE"/>
    <property type="match status" value="1"/>
</dbReference>
<dbReference type="InterPro" id="IPR036413">
    <property type="entry name" value="YaeB-like_sf"/>
</dbReference>
<dbReference type="InterPro" id="IPR023370">
    <property type="entry name" value="TrmO-like_N"/>
</dbReference>
<keyword evidence="1" id="KW-0949">S-adenosyl-L-methionine</keyword>
<accession>A0A557RJ74</accession>
<evidence type="ECO:0000313" key="4">
    <source>
        <dbReference type="EMBL" id="TVO65203.1"/>
    </source>
</evidence>
<comment type="similarity">
    <text evidence="2">Belongs to the tRNA methyltransferase O family.</text>
</comment>
<keyword evidence="4" id="KW-0808">Transferase</keyword>
<keyword evidence="4" id="KW-0489">Methyltransferase</keyword>
<dbReference type="Pfam" id="PF01980">
    <property type="entry name" value="TrmO_N"/>
    <property type="match status" value="1"/>
</dbReference>
<dbReference type="RefSeq" id="WP_144347426.1">
    <property type="nucleotide sequence ID" value="NZ_VMKP01000002.1"/>
</dbReference>
<protein>
    <submittedName>
        <fullName evidence="4">tRNA (N6-threonylcarbamoyladenosine(37)-N6)-methyltransferase TrmO</fullName>
    </submittedName>
</protein>
<reference evidence="4 5" key="1">
    <citation type="submission" date="2019-07" db="EMBL/GenBank/DDBJ databases">
        <title>Reclasification of Spiribacter aquaticus.</title>
        <authorList>
            <person name="Leon M.J."/>
            <person name="Sanchez-Porro C."/>
            <person name="Ventosa A."/>
        </authorList>
    </citation>
    <scope>NUCLEOTIDE SEQUENCE [LARGE SCALE GENOMIC DNA]</scope>
    <source>
        <strain evidence="4 5">SP30</strain>
    </source>
</reference>
<dbReference type="Gene3D" id="3.30.2310.10">
    <property type="entry name" value="YaeB-like"/>
    <property type="match status" value="1"/>
</dbReference>
<dbReference type="GO" id="GO:0032259">
    <property type="term" value="P:methylation"/>
    <property type="evidence" value="ECO:0007669"/>
    <property type="project" value="UniProtKB-KW"/>
</dbReference>
<dbReference type="CDD" id="cd09281">
    <property type="entry name" value="UPF0066"/>
    <property type="match status" value="1"/>
</dbReference>
<dbReference type="SUPFAM" id="SSF118196">
    <property type="entry name" value="YaeB-like"/>
    <property type="match status" value="1"/>
</dbReference>
<evidence type="ECO:0000256" key="2">
    <source>
        <dbReference type="ARBA" id="ARBA00033753"/>
    </source>
</evidence>
<proteinExistence type="inferred from homology"/>
<sequence length="233" mass="25258">MDIHPIAYLRSDFEGRFGTPRQPGLVPAARAELRLEPPYNDASALRGLETCSHCWLVFGFHAIRPGPWRPTVRPPRLGGNQRLGVFATRSPFRPNGLGLSLARIEALLSPPGRGLALRGCDLMDGTPIFDIKPYLPAIESRPDARPPAGLGETGPGLPVEWEAEAQAALANAPAHLGALIEQTLAADPRPAYHQQRGRGSYGMRLSGHEVRWTVTDAYARVIAVTPLEERGGD</sequence>
<dbReference type="GO" id="GO:0008168">
    <property type="term" value="F:methyltransferase activity"/>
    <property type="evidence" value="ECO:0007669"/>
    <property type="project" value="UniProtKB-KW"/>
</dbReference>
<dbReference type="InterPro" id="IPR023368">
    <property type="entry name" value="UPF0066_cons_site"/>
</dbReference>
<dbReference type="Proteomes" id="UP000316688">
    <property type="component" value="Unassembled WGS sequence"/>
</dbReference>
<name>A0A557RJ74_9GAMM</name>
<gene>
    <name evidence="4" type="primary">tsaA</name>
    <name evidence="4" type="ORF">FPL11_03705</name>
</gene>
<dbReference type="Pfam" id="PF18389">
    <property type="entry name" value="TrmO_C"/>
    <property type="match status" value="1"/>
</dbReference>
<dbReference type="NCBIfam" id="TIGR00104">
    <property type="entry name" value="tRNA_TsaA"/>
    <property type="match status" value="1"/>
</dbReference>
<comment type="caution">
    <text evidence="4">The sequence shown here is derived from an EMBL/GenBank/DDBJ whole genome shotgun (WGS) entry which is preliminary data.</text>
</comment>
<dbReference type="EMBL" id="VMKP01000002">
    <property type="protein sequence ID" value="TVO65203.1"/>
    <property type="molecule type" value="Genomic_DNA"/>
</dbReference>
<dbReference type="PANTHER" id="PTHR12818:SF0">
    <property type="entry name" value="TRNA (ADENINE(37)-N6)-METHYLTRANSFERASE"/>
    <property type="match status" value="1"/>
</dbReference>
<evidence type="ECO:0000259" key="3">
    <source>
        <dbReference type="PROSITE" id="PS51668"/>
    </source>
</evidence>
<feature type="domain" description="TsaA-like" evidence="3">
    <location>
        <begin position="3"/>
        <end position="143"/>
    </location>
</feature>
<evidence type="ECO:0000256" key="1">
    <source>
        <dbReference type="ARBA" id="ARBA00022691"/>
    </source>
</evidence>
<dbReference type="InterPro" id="IPR040372">
    <property type="entry name" value="YaeB-like"/>
</dbReference>
<dbReference type="AlphaFoldDB" id="A0A557RJ74"/>